<proteinExistence type="predicted"/>
<name>A0ABD3H1K1_9MARC</name>
<organism evidence="1 2">
    <name type="scientific">Riccia sorocarpa</name>
    <dbReference type="NCBI Taxonomy" id="122646"/>
    <lineage>
        <taxon>Eukaryota</taxon>
        <taxon>Viridiplantae</taxon>
        <taxon>Streptophyta</taxon>
        <taxon>Embryophyta</taxon>
        <taxon>Marchantiophyta</taxon>
        <taxon>Marchantiopsida</taxon>
        <taxon>Marchantiidae</taxon>
        <taxon>Marchantiales</taxon>
        <taxon>Ricciaceae</taxon>
        <taxon>Riccia</taxon>
    </lineage>
</organism>
<sequence length="180" mass="20344">MNTTEHLMAHGLEVIAFGRILRQKEEELQPKEGELWEALNTIHMLEKVTNRSVVDESYGEEKIQEYACLESSEPWDGNWIRLYWKENLGRLFTYVSSCSSHEERIVHVYLKPANFLLPSAMVVPPIAGIADFMVKSNLGKQPGGVTKWEDYVKSHIYQPRGLRASTVRKGCSDSGSGSAS</sequence>
<evidence type="ECO:0000313" key="2">
    <source>
        <dbReference type="Proteomes" id="UP001633002"/>
    </source>
</evidence>
<accession>A0ABD3H1K1</accession>
<dbReference type="AlphaFoldDB" id="A0ABD3H1K1"/>
<evidence type="ECO:0000313" key="1">
    <source>
        <dbReference type="EMBL" id="KAL3684646.1"/>
    </source>
</evidence>
<comment type="caution">
    <text evidence="1">The sequence shown here is derived from an EMBL/GenBank/DDBJ whole genome shotgun (WGS) entry which is preliminary data.</text>
</comment>
<gene>
    <name evidence="1" type="ORF">R1sor_002668</name>
</gene>
<protein>
    <submittedName>
        <fullName evidence="1">Uncharacterized protein</fullName>
    </submittedName>
</protein>
<reference evidence="1 2" key="1">
    <citation type="submission" date="2024-09" db="EMBL/GenBank/DDBJ databases">
        <title>Chromosome-scale assembly of Riccia sorocarpa.</title>
        <authorList>
            <person name="Paukszto L."/>
        </authorList>
    </citation>
    <scope>NUCLEOTIDE SEQUENCE [LARGE SCALE GENOMIC DNA]</scope>
    <source>
        <strain evidence="1">LP-2024</strain>
        <tissue evidence="1">Aerial parts of the thallus</tissue>
    </source>
</reference>
<keyword evidence="2" id="KW-1185">Reference proteome</keyword>
<dbReference type="EMBL" id="JBJQOH010000006">
    <property type="protein sequence ID" value="KAL3684646.1"/>
    <property type="molecule type" value="Genomic_DNA"/>
</dbReference>
<dbReference type="Proteomes" id="UP001633002">
    <property type="component" value="Unassembled WGS sequence"/>
</dbReference>